<dbReference type="STRING" id="1499966.U14_03789"/>
<protein>
    <submittedName>
        <fullName evidence="9">AzlC family protein</fullName>
    </submittedName>
</protein>
<sequence length="241" mass="26041">MEECIEQRTCESFSADWWRGIVKALPIVSGYIPVGFAYGVLSQKAGLSELNAVLMSLIVYAGASQFVAVGLIAAQTPAISIILTIFIVNLRHLIMASALAPHLSRWRKRELAAFGFELTDETFAVHSTRFSKGMPPKTEIFATNMTAQASWVLGSVLGIVAGGLISDVKPFGLDYALTALFIALVVLQTTNRIQLFVALLTGMLSVALLQAGIDRWNVIVATLIGATVGVVIEQWNKRQSS</sequence>
<evidence type="ECO:0000313" key="9">
    <source>
        <dbReference type="EMBL" id="GAK52538.1"/>
    </source>
</evidence>
<dbReference type="Proteomes" id="UP000030700">
    <property type="component" value="Unassembled WGS sequence"/>
</dbReference>
<dbReference type="Pfam" id="PF03591">
    <property type="entry name" value="AzlC"/>
    <property type="match status" value="1"/>
</dbReference>
<accession>A0A081BQ72</accession>
<dbReference type="AlphaFoldDB" id="A0A081BQ72"/>
<evidence type="ECO:0000256" key="3">
    <source>
        <dbReference type="ARBA" id="ARBA00022448"/>
    </source>
</evidence>
<comment type="similarity">
    <text evidence="2">Belongs to the AzlC family.</text>
</comment>
<keyword evidence="5 8" id="KW-0812">Transmembrane</keyword>
<dbReference type="HOGENOM" id="CLU_065777_2_0_0"/>
<comment type="subcellular location">
    <subcellularLocation>
        <location evidence="1">Cell membrane</location>
        <topology evidence="1">Multi-pass membrane protein</topology>
    </subcellularLocation>
</comment>
<evidence type="ECO:0000256" key="5">
    <source>
        <dbReference type="ARBA" id="ARBA00022692"/>
    </source>
</evidence>
<dbReference type="GO" id="GO:1903785">
    <property type="term" value="P:L-valine transmembrane transport"/>
    <property type="evidence" value="ECO:0007669"/>
    <property type="project" value="TreeGrafter"/>
</dbReference>
<keyword evidence="4" id="KW-1003">Cell membrane</keyword>
<feature type="transmembrane region" description="Helical" evidence="8">
    <location>
        <begin position="141"/>
        <end position="165"/>
    </location>
</feature>
<keyword evidence="7 8" id="KW-0472">Membrane</keyword>
<organism evidence="9">
    <name type="scientific">Candidatus Moduliflexus flocculans</name>
    <dbReference type="NCBI Taxonomy" id="1499966"/>
    <lineage>
        <taxon>Bacteria</taxon>
        <taxon>Candidatus Moduliflexota</taxon>
        <taxon>Candidatus Moduliflexia</taxon>
        <taxon>Candidatus Moduliflexales</taxon>
        <taxon>Candidatus Moduliflexaceae</taxon>
    </lineage>
</organism>
<name>A0A081BQ72_9BACT</name>
<dbReference type="PANTHER" id="PTHR34979:SF1">
    <property type="entry name" value="INNER MEMBRANE PROTEIN YGAZ"/>
    <property type="match status" value="1"/>
</dbReference>
<feature type="transmembrane region" description="Helical" evidence="8">
    <location>
        <begin position="219"/>
        <end position="236"/>
    </location>
</feature>
<evidence type="ECO:0000256" key="6">
    <source>
        <dbReference type="ARBA" id="ARBA00022989"/>
    </source>
</evidence>
<feature type="transmembrane region" description="Helical" evidence="8">
    <location>
        <begin position="195"/>
        <end position="213"/>
    </location>
</feature>
<proteinExistence type="inferred from homology"/>
<dbReference type="EMBL" id="DF820458">
    <property type="protein sequence ID" value="GAK52538.1"/>
    <property type="molecule type" value="Genomic_DNA"/>
</dbReference>
<feature type="transmembrane region" description="Helical" evidence="8">
    <location>
        <begin position="21"/>
        <end position="41"/>
    </location>
</feature>
<evidence type="ECO:0000256" key="1">
    <source>
        <dbReference type="ARBA" id="ARBA00004651"/>
    </source>
</evidence>
<keyword evidence="6 8" id="KW-1133">Transmembrane helix</keyword>
<evidence type="ECO:0000256" key="4">
    <source>
        <dbReference type="ARBA" id="ARBA00022475"/>
    </source>
</evidence>
<reference evidence="9" key="1">
    <citation type="journal article" date="2015" name="PeerJ">
        <title>First genomic representation of candidate bacterial phylum KSB3 points to enhanced environmental sensing as a trigger of wastewater bulking.</title>
        <authorList>
            <person name="Sekiguchi Y."/>
            <person name="Ohashi A."/>
            <person name="Parks D.H."/>
            <person name="Yamauchi T."/>
            <person name="Tyson G.W."/>
            <person name="Hugenholtz P."/>
        </authorList>
    </citation>
    <scope>NUCLEOTIDE SEQUENCE [LARGE SCALE GENOMIC DNA]</scope>
</reference>
<gene>
    <name evidence="9" type="ORF">U14_03789</name>
</gene>
<dbReference type="InterPro" id="IPR011606">
    <property type="entry name" value="Brnchd-chn_aa_trnsp_permease"/>
</dbReference>
<evidence type="ECO:0000313" key="10">
    <source>
        <dbReference type="Proteomes" id="UP000030700"/>
    </source>
</evidence>
<evidence type="ECO:0000256" key="2">
    <source>
        <dbReference type="ARBA" id="ARBA00010735"/>
    </source>
</evidence>
<dbReference type="PANTHER" id="PTHR34979">
    <property type="entry name" value="INNER MEMBRANE PROTEIN YGAZ"/>
    <property type="match status" value="1"/>
</dbReference>
<dbReference type="GO" id="GO:0005886">
    <property type="term" value="C:plasma membrane"/>
    <property type="evidence" value="ECO:0007669"/>
    <property type="project" value="UniProtKB-SubCell"/>
</dbReference>
<feature type="transmembrane region" description="Helical" evidence="8">
    <location>
        <begin position="171"/>
        <end position="188"/>
    </location>
</feature>
<evidence type="ECO:0000256" key="8">
    <source>
        <dbReference type="SAM" id="Phobius"/>
    </source>
</evidence>
<keyword evidence="3" id="KW-0813">Transport</keyword>
<keyword evidence="10" id="KW-1185">Reference proteome</keyword>
<evidence type="ECO:0000256" key="7">
    <source>
        <dbReference type="ARBA" id="ARBA00023136"/>
    </source>
</evidence>